<reference evidence="2 3" key="1">
    <citation type="journal article" date="2016" name="ISME J.">
        <title>Chasing the elusive Euryarchaeota class WSA2: genomes reveal a uniquely fastidious methyl-reducing methanogen.</title>
        <authorList>
            <person name="Nobu M.K."/>
            <person name="Narihiro T."/>
            <person name="Kuroda K."/>
            <person name="Mei R."/>
            <person name="Liu W.T."/>
        </authorList>
    </citation>
    <scope>NUCLEOTIDE SEQUENCE [LARGE SCALE GENOMIC DNA]</scope>
    <source>
        <strain evidence="2">U1lsi0528_Bin055</strain>
    </source>
</reference>
<gene>
    <name evidence="2" type="ORF">AMQ22_02138</name>
</gene>
<evidence type="ECO:0000313" key="2">
    <source>
        <dbReference type="EMBL" id="KYC46439.1"/>
    </source>
</evidence>
<keyword evidence="1" id="KW-0472">Membrane</keyword>
<dbReference type="Proteomes" id="UP000075398">
    <property type="component" value="Unassembled WGS sequence"/>
</dbReference>
<comment type="caution">
    <text evidence="2">The sequence shown here is derived from an EMBL/GenBank/DDBJ whole genome shotgun (WGS) entry which is preliminary data.</text>
</comment>
<name>A0A150IN46_9EURY</name>
<dbReference type="AlphaFoldDB" id="A0A150IN46"/>
<proteinExistence type="predicted"/>
<accession>A0A150IN46</accession>
<feature type="transmembrane region" description="Helical" evidence="1">
    <location>
        <begin position="12"/>
        <end position="33"/>
    </location>
</feature>
<evidence type="ECO:0000313" key="3">
    <source>
        <dbReference type="Proteomes" id="UP000075398"/>
    </source>
</evidence>
<keyword evidence="1" id="KW-0812">Transmembrane</keyword>
<dbReference type="EMBL" id="LNGC01000201">
    <property type="protein sequence ID" value="KYC46439.1"/>
    <property type="molecule type" value="Genomic_DNA"/>
</dbReference>
<feature type="transmembrane region" description="Helical" evidence="1">
    <location>
        <begin position="39"/>
        <end position="56"/>
    </location>
</feature>
<keyword evidence="1" id="KW-1133">Transmembrane helix</keyword>
<sequence length="61" mass="6775">MNTKNNPKKLSGYITAIIGFVLILLNAAAYILNTDNTKPTLFILGIMFLSIGMMNIRKSEK</sequence>
<organism evidence="2 3">
    <name type="scientific">Candidatus Methanofastidiosum methylothiophilum</name>
    <dbReference type="NCBI Taxonomy" id="1705564"/>
    <lineage>
        <taxon>Archaea</taxon>
        <taxon>Methanobacteriati</taxon>
        <taxon>Methanobacteriota</taxon>
        <taxon>Stenosarchaea group</taxon>
        <taxon>Candidatus Methanofastidiosia</taxon>
        <taxon>Candidatus Methanofastidiosales</taxon>
        <taxon>Candidatus Methanofastidiosaceae</taxon>
        <taxon>Candidatus Methanofastidiosum</taxon>
    </lineage>
</organism>
<protein>
    <submittedName>
        <fullName evidence="2">Uncharacterized protein</fullName>
    </submittedName>
</protein>
<evidence type="ECO:0000256" key="1">
    <source>
        <dbReference type="SAM" id="Phobius"/>
    </source>
</evidence>